<evidence type="ECO:0000256" key="1">
    <source>
        <dbReference type="SAM" id="MobiDB-lite"/>
    </source>
</evidence>
<dbReference type="OrthoDB" id="3367070at2759"/>
<dbReference type="GeneID" id="59341940"/>
<proteinExistence type="predicted"/>
<keyword evidence="3" id="KW-1185">Reference proteome</keyword>
<name>A0A8H6T7L7_9AGAR</name>
<accession>A0A8H6T7L7</accession>
<dbReference type="RefSeq" id="XP_037224519.1">
    <property type="nucleotide sequence ID" value="XM_037359424.1"/>
</dbReference>
<protein>
    <submittedName>
        <fullName evidence="2">Uncharacterized protein</fullName>
    </submittedName>
</protein>
<dbReference type="EMBL" id="JACAZF010000002">
    <property type="protein sequence ID" value="KAF7312411.1"/>
    <property type="molecule type" value="Genomic_DNA"/>
</dbReference>
<feature type="region of interest" description="Disordered" evidence="1">
    <location>
        <begin position="233"/>
        <end position="384"/>
    </location>
</feature>
<feature type="compositionally biased region" description="Low complexity" evidence="1">
    <location>
        <begin position="313"/>
        <end position="323"/>
    </location>
</feature>
<dbReference type="AlphaFoldDB" id="A0A8H6T7L7"/>
<feature type="compositionally biased region" description="Low complexity" evidence="1">
    <location>
        <begin position="336"/>
        <end position="369"/>
    </location>
</feature>
<evidence type="ECO:0000313" key="2">
    <source>
        <dbReference type="EMBL" id="KAF7312411.1"/>
    </source>
</evidence>
<reference evidence="2" key="1">
    <citation type="submission" date="2020-05" db="EMBL/GenBank/DDBJ databases">
        <title>Mycena genomes resolve the evolution of fungal bioluminescence.</title>
        <authorList>
            <person name="Tsai I.J."/>
        </authorList>
    </citation>
    <scope>NUCLEOTIDE SEQUENCE</scope>
    <source>
        <strain evidence="2">171206Taipei</strain>
    </source>
</reference>
<feature type="compositionally biased region" description="Low complexity" evidence="1">
    <location>
        <begin position="118"/>
        <end position="161"/>
    </location>
</feature>
<feature type="compositionally biased region" description="Pro residues" evidence="1">
    <location>
        <begin position="370"/>
        <end position="379"/>
    </location>
</feature>
<organism evidence="2 3">
    <name type="scientific">Mycena indigotica</name>
    <dbReference type="NCBI Taxonomy" id="2126181"/>
    <lineage>
        <taxon>Eukaryota</taxon>
        <taxon>Fungi</taxon>
        <taxon>Dikarya</taxon>
        <taxon>Basidiomycota</taxon>
        <taxon>Agaricomycotina</taxon>
        <taxon>Agaricomycetes</taxon>
        <taxon>Agaricomycetidae</taxon>
        <taxon>Agaricales</taxon>
        <taxon>Marasmiineae</taxon>
        <taxon>Mycenaceae</taxon>
        <taxon>Mycena</taxon>
    </lineage>
</organism>
<sequence length="439" mass="48006">MDPLAAKLNELAVANSDGLLNDDEYRILRQNLFERYTTGVDIISSSPPVVKSPRRKHVELMDPTPAPSPRQQQPVARSKMSEFLRRATGRKAATPPSSPVIKLSMPRLFSKKHEDVSSSDTESSVPRTSSGSRRTQSSRKISGSISLSPSSPNFRSSPTRSYFDTLPTSPSRSAFPATPSRYDVVPGGSNDIFDDENLHTSDAIRKAISAVEADSRRLVAAFNDLETSAVIRYRQEHPHRNRSGSSSNLNSTPSRRPPIIAHGNVNHHRARSNSQRNIDGQSVRSSTSLRTTKSTASLFASKHNNPTPPPPLSQSTPPSQSSSWGNRISALRRKGSLSSLSSSQPSFLSVGRSNGLSRSSSISRSTSHLPLPPVPPSPASPNATTMMELLKSPTPDEGGEELADVRRRRTEVVGRCEARLEYLRAKLKTAELHEKLLRK</sequence>
<dbReference type="Proteomes" id="UP000636479">
    <property type="component" value="Unassembled WGS sequence"/>
</dbReference>
<feature type="region of interest" description="Disordered" evidence="1">
    <location>
        <begin position="47"/>
        <end position="182"/>
    </location>
</feature>
<evidence type="ECO:0000313" key="3">
    <source>
        <dbReference type="Proteomes" id="UP000636479"/>
    </source>
</evidence>
<comment type="caution">
    <text evidence="2">The sequence shown here is derived from an EMBL/GenBank/DDBJ whole genome shotgun (WGS) entry which is preliminary data.</text>
</comment>
<feature type="compositionally biased region" description="Low complexity" evidence="1">
    <location>
        <begin position="282"/>
        <end position="298"/>
    </location>
</feature>
<gene>
    <name evidence="2" type="ORF">MIND_00254600</name>
</gene>
<feature type="compositionally biased region" description="Low complexity" evidence="1">
    <location>
        <begin position="243"/>
        <end position="258"/>
    </location>
</feature>